<feature type="region of interest" description="Disordered" evidence="2">
    <location>
        <begin position="121"/>
        <end position="198"/>
    </location>
</feature>
<dbReference type="EMBL" id="LSRX01000409">
    <property type="protein sequence ID" value="OLP98072.1"/>
    <property type="molecule type" value="Genomic_DNA"/>
</dbReference>
<evidence type="ECO:0000256" key="2">
    <source>
        <dbReference type="SAM" id="MobiDB-lite"/>
    </source>
</evidence>
<feature type="compositionally biased region" description="Basic and acidic residues" evidence="2">
    <location>
        <begin position="693"/>
        <end position="705"/>
    </location>
</feature>
<feature type="compositionally biased region" description="Basic residues" evidence="2">
    <location>
        <begin position="591"/>
        <end position="600"/>
    </location>
</feature>
<keyword evidence="4" id="KW-1185">Reference proteome</keyword>
<feature type="compositionally biased region" description="Basic residues" evidence="2">
    <location>
        <begin position="679"/>
        <end position="692"/>
    </location>
</feature>
<keyword evidence="1" id="KW-0175">Coiled coil</keyword>
<feature type="compositionally biased region" description="Acidic residues" evidence="2">
    <location>
        <begin position="470"/>
        <end position="482"/>
    </location>
</feature>
<feature type="compositionally biased region" description="Low complexity" evidence="2">
    <location>
        <begin position="64"/>
        <end position="73"/>
    </location>
</feature>
<dbReference type="OMA" id="HPKMSPA"/>
<protein>
    <submittedName>
        <fullName evidence="3">Uncharacterized protein</fullName>
    </submittedName>
</protein>
<dbReference type="Proteomes" id="UP000186817">
    <property type="component" value="Unassembled WGS sequence"/>
</dbReference>
<evidence type="ECO:0000313" key="3">
    <source>
        <dbReference type="EMBL" id="OLP98072.1"/>
    </source>
</evidence>
<feature type="compositionally biased region" description="Basic residues" evidence="2">
    <location>
        <begin position="633"/>
        <end position="643"/>
    </location>
</feature>
<name>A0A1Q9DSC3_SYMMI</name>
<feature type="compositionally biased region" description="Basic residues" evidence="2">
    <location>
        <begin position="562"/>
        <end position="579"/>
    </location>
</feature>
<feature type="coiled-coil region" evidence="1">
    <location>
        <begin position="229"/>
        <end position="259"/>
    </location>
</feature>
<feature type="region of interest" description="Disordered" evidence="2">
    <location>
        <begin position="33"/>
        <end position="101"/>
    </location>
</feature>
<dbReference type="AlphaFoldDB" id="A0A1Q9DSC3"/>
<feature type="compositionally biased region" description="Basic and acidic residues" evidence="2">
    <location>
        <begin position="580"/>
        <end position="590"/>
    </location>
</feature>
<comment type="caution">
    <text evidence="3">The sequence shown here is derived from an EMBL/GenBank/DDBJ whole genome shotgun (WGS) entry which is preliminary data.</text>
</comment>
<feature type="compositionally biased region" description="Low complexity" evidence="2">
    <location>
        <begin position="183"/>
        <end position="195"/>
    </location>
</feature>
<gene>
    <name evidence="3" type="ORF">AK812_SmicGene19521</name>
</gene>
<dbReference type="OrthoDB" id="438725at2759"/>
<proteinExistence type="predicted"/>
<feature type="compositionally biased region" description="Basic and acidic residues" evidence="2">
    <location>
        <begin position="46"/>
        <end position="63"/>
    </location>
</feature>
<feature type="compositionally biased region" description="Basic and acidic residues" evidence="2">
    <location>
        <begin position="392"/>
        <end position="417"/>
    </location>
</feature>
<reference evidence="3 4" key="1">
    <citation type="submission" date="2016-02" db="EMBL/GenBank/DDBJ databases">
        <title>Genome analysis of coral dinoflagellate symbionts highlights evolutionary adaptations to a symbiotic lifestyle.</title>
        <authorList>
            <person name="Aranda M."/>
            <person name="Li Y."/>
            <person name="Liew Y.J."/>
            <person name="Baumgarten S."/>
            <person name="Simakov O."/>
            <person name="Wilson M."/>
            <person name="Piel J."/>
            <person name="Ashoor H."/>
            <person name="Bougouffa S."/>
            <person name="Bajic V.B."/>
            <person name="Ryu T."/>
            <person name="Ravasi T."/>
            <person name="Bayer T."/>
            <person name="Micklem G."/>
            <person name="Kim H."/>
            <person name="Bhak J."/>
            <person name="Lajeunesse T.C."/>
            <person name="Voolstra C.R."/>
        </authorList>
    </citation>
    <scope>NUCLEOTIDE SEQUENCE [LARGE SCALE GENOMIC DNA]</scope>
    <source>
        <strain evidence="3 4">CCMP2467</strain>
    </source>
</reference>
<accession>A0A1Q9DSC3</accession>
<feature type="region of interest" description="Disordered" evidence="2">
    <location>
        <begin position="392"/>
        <end position="706"/>
    </location>
</feature>
<evidence type="ECO:0000313" key="4">
    <source>
        <dbReference type="Proteomes" id="UP000186817"/>
    </source>
</evidence>
<feature type="compositionally biased region" description="Acidic residues" evidence="2">
    <location>
        <begin position="451"/>
        <end position="460"/>
    </location>
</feature>
<sequence>MISMLNLIVRRGHTPREAAIVRLMESVGLTITPNAEADDGTSTRIPDLDLPDREVRAPAEESSSRAPASVVPPGAISTSAVVPKSPAVETTAAADTHPKMSPAVETNNAAVDTHPKLNPAVETPAAADTHPKMSPAVETAAADTHPKMSPAVETNGSAAVDTPPKMSPAVETSAAAGTHPKMSPAVEPSPAESSPTYEMSPVSMVASSAGSNPVVKTTPNKTVISRDPVAQQQQLIDQLQKLTELLELKKKLKELQEAQSACPHPGCLDNVDTQPVDLDAVVAGFPSAVLAAKGVSDRSSTDATERVEATVPPKPRGIHRGTVIEEIEVLAERPCGPFRSPPVAVPMPEPVPAIPMPEPAVPANPMPEPVPAAKPVSAALSLKRLFAKNMEEKRAAKRARDQGEGKVPDQAELKAEEPIMQPPVPTPVRSKTAAAPKVFGSDEEIARALAEFDDDSEDDRATENYSLQFEEGEATSDEEEASLVEQAEVASVSLSIRGTSDGEERAPICDAGDDDGVAAEKAEPAEASGSPEEEIAKTFGRPPAWKPGFTEFLSPEDQKSLSRGRKPCKGKGKRKSRAKRSADADAEPPKPCKRARKPSKKPASDPESTDSLPSASSKKPTKRTRSSPSAPKSARRSILKKAGRYVSEDSSPSAAKRGGKSSKKPVATVCPDAAEAPRPKAKPTKKPAAKAKAKSEAKANSRDPSYRAPCTLEAEYKARMSRKSCAYHKALKQARAKGKSEAEMKALARAAA</sequence>
<evidence type="ECO:0000256" key="1">
    <source>
        <dbReference type="SAM" id="Coils"/>
    </source>
</evidence>
<organism evidence="3 4">
    <name type="scientific">Symbiodinium microadriaticum</name>
    <name type="common">Dinoflagellate</name>
    <name type="synonym">Zooxanthella microadriatica</name>
    <dbReference type="NCBI Taxonomy" id="2951"/>
    <lineage>
        <taxon>Eukaryota</taxon>
        <taxon>Sar</taxon>
        <taxon>Alveolata</taxon>
        <taxon>Dinophyceae</taxon>
        <taxon>Suessiales</taxon>
        <taxon>Symbiodiniaceae</taxon>
        <taxon>Symbiodinium</taxon>
    </lineage>
</organism>